<accession>A0ABV2FKJ4</accession>
<comment type="caution">
    <text evidence="1">The sequence shown here is derived from an EMBL/GenBank/DDBJ whole genome shotgun (WGS) entry which is preliminary data.</text>
</comment>
<proteinExistence type="predicted"/>
<keyword evidence="2" id="KW-1185">Reference proteome</keyword>
<dbReference type="Proteomes" id="UP001549122">
    <property type="component" value="Unassembled WGS sequence"/>
</dbReference>
<dbReference type="RefSeq" id="WP_354366162.1">
    <property type="nucleotide sequence ID" value="NZ_JBEPLO010000032.1"/>
</dbReference>
<protein>
    <recommendedName>
        <fullName evidence="3">HNH endonuclease</fullName>
    </recommendedName>
</protein>
<name>A0ABV2FKJ4_9STRE</name>
<reference evidence="1 2" key="1">
    <citation type="submission" date="2024-06" db="EMBL/GenBank/DDBJ databases">
        <title>Genomic Encyclopedia of Type Strains, Phase IV (KMG-IV): sequencing the most valuable type-strain genomes for metagenomic binning, comparative biology and taxonomic classification.</title>
        <authorList>
            <person name="Goeker M."/>
        </authorList>
    </citation>
    <scope>NUCLEOTIDE SEQUENCE [LARGE SCALE GENOMIC DNA]</scope>
    <source>
        <strain evidence="1 2">DSM 28303</strain>
    </source>
</reference>
<gene>
    <name evidence="1" type="ORF">ABID29_002221</name>
</gene>
<sequence length="231" mass="27332">MSILKLVFAQPHLIKQYDNIDKKKFVKITNVTVCPYCNRNFINVTEEITNSQLDHFFPKSHRGTGKRSYPIFALSFYNLIPSCYGCNNKKRDNIFKVSPYDEKLHSEPVLSFSWKLKPLQTTPWFDANSIEVTMTIPEGSRYKSDFEKLDLQEQYQLHTDYLQELLWKKQIYSKSYRKKMLDEFQNLGLGERDFERVITGVYTDEKDYGKRPLSKLVADISREISLLREKK</sequence>
<dbReference type="InterPro" id="IPR003615">
    <property type="entry name" value="HNH_nuc"/>
</dbReference>
<evidence type="ECO:0000313" key="2">
    <source>
        <dbReference type="Proteomes" id="UP001549122"/>
    </source>
</evidence>
<organism evidence="1 2">
    <name type="scientific">Streptococcus rupicaprae</name>
    <dbReference type="NCBI Taxonomy" id="759619"/>
    <lineage>
        <taxon>Bacteria</taxon>
        <taxon>Bacillati</taxon>
        <taxon>Bacillota</taxon>
        <taxon>Bacilli</taxon>
        <taxon>Lactobacillales</taxon>
        <taxon>Streptococcaceae</taxon>
        <taxon>Streptococcus</taxon>
    </lineage>
</organism>
<evidence type="ECO:0008006" key="3">
    <source>
        <dbReference type="Google" id="ProtNLM"/>
    </source>
</evidence>
<dbReference type="EMBL" id="JBEPLO010000032">
    <property type="protein sequence ID" value="MET3559072.1"/>
    <property type="molecule type" value="Genomic_DNA"/>
</dbReference>
<dbReference type="Gene3D" id="1.10.30.50">
    <property type="match status" value="1"/>
</dbReference>
<evidence type="ECO:0000313" key="1">
    <source>
        <dbReference type="EMBL" id="MET3559072.1"/>
    </source>
</evidence>
<dbReference type="CDD" id="cd00085">
    <property type="entry name" value="HNHc"/>
    <property type="match status" value="1"/>
</dbReference>